<feature type="non-terminal residue" evidence="1">
    <location>
        <position position="74"/>
    </location>
</feature>
<evidence type="ECO:0000313" key="1">
    <source>
        <dbReference type="EMBL" id="KAL0159770.1"/>
    </source>
</evidence>
<proteinExistence type="predicted"/>
<organism evidence="1 2">
    <name type="scientific">Cirrhinus mrigala</name>
    <name type="common">Mrigala</name>
    <dbReference type="NCBI Taxonomy" id="683832"/>
    <lineage>
        <taxon>Eukaryota</taxon>
        <taxon>Metazoa</taxon>
        <taxon>Chordata</taxon>
        <taxon>Craniata</taxon>
        <taxon>Vertebrata</taxon>
        <taxon>Euteleostomi</taxon>
        <taxon>Actinopterygii</taxon>
        <taxon>Neopterygii</taxon>
        <taxon>Teleostei</taxon>
        <taxon>Ostariophysi</taxon>
        <taxon>Cypriniformes</taxon>
        <taxon>Cyprinidae</taxon>
        <taxon>Labeoninae</taxon>
        <taxon>Labeonini</taxon>
        <taxon>Cirrhinus</taxon>
    </lineage>
</organism>
<accession>A0ABD0NCJ7</accession>
<reference evidence="1 2" key="1">
    <citation type="submission" date="2024-05" db="EMBL/GenBank/DDBJ databases">
        <title>Genome sequencing and assembly of Indian major carp, Cirrhinus mrigala (Hamilton, 1822).</title>
        <authorList>
            <person name="Mohindra V."/>
            <person name="Chowdhury L.M."/>
            <person name="Lal K."/>
            <person name="Jena J.K."/>
        </authorList>
    </citation>
    <scope>NUCLEOTIDE SEQUENCE [LARGE SCALE GENOMIC DNA]</scope>
    <source>
        <strain evidence="1">CM1030</strain>
        <tissue evidence="1">Blood</tissue>
    </source>
</reference>
<dbReference type="Proteomes" id="UP001529510">
    <property type="component" value="Unassembled WGS sequence"/>
</dbReference>
<keyword evidence="2" id="KW-1185">Reference proteome</keyword>
<name>A0ABD0NCJ7_CIRMR</name>
<protein>
    <submittedName>
        <fullName evidence="1">Uncharacterized protein</fullName>
    </submittedName>
</protein>
<dbReference type="AlphaFoldDB" id="A0ABD0NCJ7"/>
<evidence type="ECO:0000313" key="2">
    <source>
        <dbReference type="Proteomes" id="UP001529510"/>
    </source>
</evidence>
<comment type="caution">
    <text evidence="1">The sequence shown here is derived from an EMBL/GenBank/DDBJ whole genome shotgun (WGS) entry which is preliminary data.</text>
</comment>
<sequence>MSTEAPTASNPLMKLVNAFKAALGPTSTPPSASGCPMAMPATLAGEAAECRGFLLQINFYIQMQPQQFPTENAK</sequence>
<dbReference type="EMBL" id="JAMKFB020000022">
    <property type="protein sequence ID" value="KAL0159770.1"/>
    <property type="molecule type" value="Genomic_DNA"/>
</dbReference>
<gene>
    <name evidence="1" type="ORF">M9458_043495</name>
</gene>